<keyword evidence="2" id="KW-1185">Reference proteome</keyword>
<dbReference type="EMBL" id="JBHSKM010000053">
    <property type="protein sequence ID" value="MFC5220719.1"/>
    <property type="molecule type" value="Genomic_DNA"/>
</dbReference>
<gene>
    <name evidence="1" type="ORF">ACFPQ9_43665</name>
</gene>
<reference evidence="2" key="1">
    <citation type="journal article" date="2019" name="Int. J. Syst. Evol. Microbiol.">
        <title>The Global Catalogue of Microorganisms (GCM) 10K type strain sequencing project: providing services to taxonomists for standard genome sequencing and annotation.</title>
        <authorList>
            <consortium name="The Broad Institute Genomics Platform"/>
            <consortium name="The Broad Institute Genome Sequencing Center for Infectious Disease"/>
            <person name="Wu L."/>
            <person name="Ma J."/>
        </authorList>
    </citation>
    <scope>NUCLEOTIDE SEQUENCE [LARGE SCALE GENOMIC DNA]</scope>
    <source>
        <strain evidence="2">KCTC 42586</strain>
    </source>
</reference>
<dbReference type="Proteomes" id="UP001596263">
    <property type="component" value="Unassembled WGS sequence"/>
</dbReference>
<evidence type="ECO:0000313" key="1">
    <source>
        <dbReference type="EMBL" id="MFC5220719.1"/>
    </source>
</evidence>
<dbReference type="RefSeq" id="WP_380865872.1">
    <property type="nucleotide sequence ID" value="NZ_JBHSKM010000053.1"/>
</dbReference>
<accession>A0ABW0CXS1</accession>
<proteinExistence type="predicted"/>
<sequence length="49" mass="5225">MTTPNRFQMAFDGRARSVVVEDVIGSIAAVDVHAEPYGPPLVVPQLASD</sequence>
<comment type="caution">
    <text evidence="1">The sequence shown here is derived from an EMBL/GenBank/DDBJ whole genome shotgun (WGS) entry which is preliminary data.</text>
</comment>
<evidence type="ECO:0000313" key="2">
    <source>
        <dbReference type="Proteomes" id="UP001596263"/>
    </source>
</evidence>
<organism evidence="1 2">
    <name type="scientific">Streptomyces coerulescens</name>
    <dbReference type="NCBI Taxonomy" id="29304"/>
    <lineage>
        <taxon>Bacteria</taxon>
        <taxon>Bacillati</taxon>
        <taxon>Actinomycetota</taxon>
        <taxon>Actinomycetes</taxon>
        <taxon>Kitasatosporales</taxon>
        <taxon>Streptomycetaceae</taxon>
        <taxon>Streptomyces</taxon>
    </lineage>
</organism>
<protein>
    <submittedName>
        <fullName evidence="1">Uncharacterized protein</fullName>
    </submittedName>
</protein>
<name>A0ABW0CXS1_STRCD</name>